<evidence type="ECO:0000256" key="6">
    <source>
        <dbReference type="ARBA" id="ARBA00022842"/>
    </source>
</evidence>
<evidence type="ECO:0000256" key="11">
    <source>
        <dbReference type="ARBA" id="ARBA00045497"/>
    </source>
</evidence>
<dbReference type="Proteomes" id="UP000240400">
    <property type="component" value="Unassembled WGS sequence"/>
</dbReference>
<evidence type="ECO:0000313" key="16">
    <source>
        <dbReference type="Proteomes" id="UP000240400"/>
    </source>
</evidence>
<name>A0A2T4S8P9_9STAP</name>
<dbReference type="GO" id="GO:0000287">
    <property type="term" value="F:magnesium ion binding"/>
    <property type="evidence" value="ECO:0007669"/>
    <property type="project" value="TreeGrafter"/>
</dbReference>
<organism evidence="14 16">
    <name type="scientific">Staphylococcus nepalensis</name>
    <dbReference type="NCBI Taxonomy" id="214473"/>
    <lineage>
        <taxon>Bacteria</taxon>
        <taxon>Bacillati</taxon>
        <taxon>Bacillota</taxon>
        <taxon>Bacilli</taxon>
        <taxon>Bacillales</taxon>
        <taxon>Staphylococcaceae</taxon>
        <taxon>Staphylococcus</taxon>
    </lineage>
</organism>
<keyword evidence="8 12" id="KW-0406">Ion transport</keyword>
<keyword evidence="3 12" id="KW-0813">Transport</keyword>
<evidence type="ECO:0000256" key="2">
    <source>
        <dbReference type="ARBA" id="ARBA00009765"/>
    </source>
</evidence>
<evidence type="ECO:0000313" key="15">
    <source>
        <dbReference type="EMBL" id="SUM54376.1"/>
    </source>
</evidence>
<proteinExistence type="inferred from homology"/>
<evidence type="ECO:0000313" key="13">
    <source>
        <dbReference type="EMBL" id="MBO1227183.1"/>
    </source>
</evidence>
<keyword evidence="4 12" id="KW-1003">Cell membrane</keyword>
<dbReference type="GO" id="GO:0050897">
    <property type="term" value="F:cobalt ion binding"/>
    <property type="evidence" value="ECO:0007669"/>
    <property type="project" value="TreeGrafter"/>
</dbReference>
<keyword evidence="7 12" id="KW-1133">Transmembrane helix</keyword>
<dbReference type="Gene3D" id="3.30.460.20">
    <property type="entry name" value="CorA soluble domain-like"/>
    <property type="match status" value="1"/>
</dbReference>
<comment type="similarity">
    <text evidence="2 12">Belongs to the CorA metal ion transporter (MIT) (TC 1.A.35) family.</text>
</comment>
<evidence type="ECO:0000256" key="3">
    <source>
        <dbReference type="ARBA" id="ARBA00022448"/>
    </source>
</evidence>
<dbReference type="FunFam" id="1.20.58.340:FF:000004">
    <property type="entry name" value="Magnesium transport protein CorA"/>
    <property type="match status" value="1"/>
</dbReference>
<protein>
    <recommendedName>
        <fullName evidence="12">Magnesium transport protein CorA</fullName>
    </recommendedName>
</protein>
<feature type="transmembrane region" description="Helical" evidence="12">
    <location>
        <begin position="257"/>
        <end position="277"/>
    </location>
</feature>
<evidence type="ECO:0000313" key="17">
    <source>
        <dbReference type="Proteomes" id="UP000254412"/>
    </source>
</evidence>
<dbReference type="GO" id="GO:0005886">
    <property type="term" value="C:plasma membrane"/>
    <property type="evidence" value="ECO:0007669"/>
    <property type="project" value="UniProtKB-SubCell"/>
</dbReference>
<dbReference type="GO" id="GO:0015087">
    <property type="term" value="F:cobalt ion transmembrane transporter activity"/>
    <property type="evidence" value="ECO:0007669"/>
    <property type="project" value="UniProtKB-UniRule"/>
</dbReference>
<dbReference type="SUPFAM" id="SSF143865">
    <property type="entry name" value="CorA soluble domain-like"/>
    <property type="match status" value="1"/>
</dbReference>
<dbReference type="InterPro" id="IPR045861">
    <property type="entry name" value="CorA_cytoplasmic_dom"/>
</dbReference>
<reference evidence="14 16" key="1">
    <citation type="journal article" date="2016" name="Front. Microbiol.">
        <title>Comprehensive Phylogenetic Analysis of Bovine Non-aureus Staphylococci Species Based on Whole-Genome Sequencing.</title>
        <authorList>
            <person name="Naushad S."/>
            <person name="Barkema H.W."/>
            <person name="Luby C."/>
            <person name="Condas L.A."/>
            <person name="Nobrega D.B."/>
            <person name="Carson D.A."/>
            <person name="De Buck J."/>
        </authorList>
    </citation>
    <scope>NUCLEOTIDE SEQUENCE [LARGE SCALE GENOMIC DNA]</scope>
    <source>
        <strain evidence="14 16">SNUC 4337</strain>
    </source>
</reference>
<keyword evidence="18" id="KW-1185">Reference proteome</keyword>
<keyword evidence="5 12" id="KW-0812">Transmembrane</keyword>
<dbReference type="AlphaFoldDB" id="A0A2T4S8P9"/>
<reference evidence="15 17" key="3">
    <citation type="submission" date="2018-06" db="EMBL/GenBank/DDBJ databases">
        <authorList>
            <consortium name="Pathogen Informatics"/>
            <person name="Doyle S."/>
        </authorList>
    </citation>
    <scope>NUCLEOTIDE SEQUENCE [LARGE SCALE GENOMIC DNA]</scope>
    <source>
        <strain evidence="15 17">NCTC13834</strain>
    </source>
</reference>
<dbReference type="RefSeq" id="WP_103372880.1">
    <property type="nucleotide sequence ID" value="NZ_BMCF01000001.1"/>
</dbReference>
<comment type="subcellular location">
    <subcellularLocation>
        <location evidence="1">Cell membrane</location>
        <topology evidence="1">Multi-pass membrane protein</topology>
    </subcellularLocation>
    <subcellularLocation>
        <location evidence="12">Membrane</location>
        <topology evidence="12">Multi-pass membrane protein</topology>
    </subcellularLocation>
</comment>
<sequence length="315" mass="37470">MTITIKYLSHENKLTPVDRLDDIPDTAQFVWCDLNQPTDAENNFLQTYFNFNKLEIDDTVNGTPRAKYKIYDSYQYIVIHGLNRKTFNTKALNLFIKDRLLITYHHQPFNVLKQVEENIKERAFGGLQLEEIVMSILDYVVDSYFELVYDIEDKVYAFEDRQAHYDSMKTDMDDVFMIRQELIKLKRVIYPMKVLVDQLKESSQLLVNDKNDLYIQHIDDHMIKQQNILKICQEMTNEIKDNLVSYASYKMNRIMQMLTLVSVVFLPLTLITGIYGMNFVNMPELKWYYGYYIVLVLMLCISVGCVIYFKKEKWF</sequence>
<dbReference type="Proteomes" id="UP000254412">
    <property type="component" value="Unassembled WGS sequence"/>
</dbReference>
<evidence type="ECO:0000256" key="4">
    <source>
        <dbReference type="ARBA" id="ARBA00022475"/>
    </source>
</evidence>
<comment type="function">
    <text evidence="11">Mediates influx of magnesium ions. Alternates between open and closed states. Activated by low cytoplasmic Mg(2+) levels. Inactive when cytoplasmic Mg(2+) levels are high.</text>
</comment>
<dbReference type="EMBL" id="PZHR01000065">
    <property type="protein sequence ID" value="PTK58135.1"/>
    <property type="molecule type" value="Genomic_DNA"/>
</dbReference>
<keyword evidence="9 12" id="KW-0472">Membrane</keyword>
<dbReference type="InterPro" id="IPR002523">
    <property type="entry name" value="MgTranspt_CorA/ZnTranspt_ZntB"/>
</dbReference>
<dbReference type="EMBL" id="UHDS01000001">
    <property type="protein sequence ID" value="SUM54376.1"/>
    <property type="molecule type" value="Genomic_DNA"/>
</dbReference>
<comment type="catalytic activity">
    <reaction evidence="10">
        <text>Mg(2+)(in) = Mg(2+)(out)</text>
        <dbReference type="Rhea" id="RHEA:29827"/>
        <dbReference type="ChEBI" id="CHEBI:18420"/>
    </reaction>
</comment>
<evidence type="ECO:0000256" key="8">
    <source>
        <dbReference type="ARBA" id="ARBA00023065"/>
    </source>
</evidence>
<dbReference type="Gene3D" id="1.20.58.340">
    <property type="entry name" value="Magnesium transport protein CorA, transmembrane region"/>
    <property type="match status" value="2"/>
</dbReference>
<dbReference type="GO" id="GO:0015095">
    <property type="term" value="F:magnesium ion transmembrane transporter activity"/>
    <property type="evidence" value="ECO:0007669"/>
    <property type="project" value="UniProtKB-UniRule"/>
</dbReference>
<dbReference type="PANTHER" id="PTHR46494:SF1">
    <property type="entry name" value="CORA FAMILY METAL ION TRANSPORTER (EUROFUNG)"/>
    <property type="match status" value="1"/>
</dbReference>
<evidence type="ECO:0000256" key="1">
    <source>
        <dbReference type="ARBA" id="ARBA00004651"/>
    </source>
</evidence>
<dbReference type="OrthoDB" id="9803416at2"/>
<dbReference type="SUPFAM" id="SSF144083">
    <property type="entry name" value="Magnesium transport protein CorA, transmembrane region"/>
    <property type="match status" value="1"/>
</dbReference>
<feature type="transmembrane region" description="Helical" evidence="12">
    <location>
        <begin position="289"/>
        <end position="309"/>
    </location>
</feature>
<reference evidence="13 18" key="4">
    <citation type="submission" date="2021-03" db="EMBL/GenBank/DDBJ databases">
        <title>Staphylococci and Mammaliicocci in bats.</title>
        <authorList>
            <person name="Fountain K."/>
        </authorList>
    </citation>
    <scope>NUCLEOTIDE SEQUENCE [LARGE SCALE GENOMIC DNA]</scope>
    <source>
        <strain evidence="13 18">18_1_E_SW</strain>
    </source>
</reference>
<evidence type="ECO:0000313" key="14">
    <source>
        <dbReference type="EMBL" id="PTK58135.1"/>
    </source>
</evidence>
<evidence type="ECO:0000256" key="12">
    <source>
        <dbReference type="RuleBase" id="RU362010"/>
    </source>
</evidence>
<gene>
    <name evidence="12 14" type="primary">corA</name>
    <name evidence="14" type="ORF">BUZ61_10590</name>
    <name evidence="13" type="ORF">J3T88_07550</name>
    <name evidence="15" type="ORF">NCTC13834_00661</name>
</gene>
<evidence type="ECO:0000256" key="5">
    <source>
        <dbReference type="ARBA" id="ARBA00022692"/>
    </source>
</evidence>
<dbReference type="Pfam" id="PF01544">
    <property type="entry name" value="CorA"/>
    <property type="match status" value="1"/>
</dbReference>
<evidence type="ECO:0000256" key="9">
    <source>
        <dbReference type="ARBA" id="ARBA00023136"/>
    </source>
</evidence>
<dbReference type="PANTHER" id="PTHR46494">
    <property type="entry name" value="CORA FAMILY METAL ION TRANSPORTER (EUROFUNG)"/>
    <property type="match status" value="1"/>
</dbReference>
<evidence type="ECO:0000313" key="18">
    <source>
        <dbReference type="Proteomes" id="UP000664081"/>
    </source>
</evidence>
<dbReference type="InterPro" id="IPR004488">
    <property type="entry name" value="Mg/Co-transport_prot_CorA"/>
</dbReference>
<dbReference type="NCBIfam" id="TIGR00383">
    <property type="entry name" value="corA"/>
    <property type="match status" value="1"/>
</dbReference>
<evidence type="ECO:0000256" key="7">
    <source>
        <dbReference type="ARBA" id="ARBA00022989"/>
    </source>
</evidence>
<evidence type="ECO:0000256" key="10">
    <source>
        <dbReference type="ARBA" id="ARBA00034269"/>
    </source>
</evidence>
<reference evidence="14" key="2">
    <citation type="submission" date="2018-03" db="EMBL/GenBank/DDBJ databases">
        <authorList>
            <person name="Keele B.F."/>
        </authorList>
    </citation>
    <scope>NUCLEOTIDE SEQUENCE</scope>
    <source>
        <strain evidence="14">SNUC 4337</strain>
    </source>
</reference>
<accession>A0A2T4S8P9</accession>
<dbReference type="EMBL" id="JAFNLT010000005">
    <property type="protein sequence ID" value="MBO1227183.1"/>
    <property type="molecule type" value="Genomic_DNA"/>
</dbReference>
<dbReference type="Proteomes" id="UP000664081">
    <property type="component" value="Unassembled WGS sequence"/>
</dbReference>
<keyword evidence="6 12" id="KW-0460">Magnesium</keyword>
<dbReference type="InterPro" id="IPR045863">
    <property type="entry name" value="CorA_TM1_TM2"/>
</dbReference>